<dbReference type="EnsemblMetazoa" id="BGLB005458-RB">
    <property type="protein sequence ID" value="BGLB005458-PB"/>
    <property type="gene ID" value="BGLB005458"/>
</dbReference>
<keyword evidence="3" id="KW-0812">Transmembrane</keyword>
<evidence type="ECO:0000256" key="6">
    <source>
        <dbReference type="ARBA" id="ARBA00023136"/>
    </source>
</evidence>
<dbReference type="PROSITE" id="PS50068">
    <property type="entry name" value="LDLRA_2"/>
    <property type="match status" value="2"/>
</dbReference>
<evidence type="ECO:0000256" key="4">
    <source>
        <dbReference type="ARBA" id="ARBA00022737"/>
    </source>
</evidence>
<evidence type="ECO:0000256" key="9">
    <source>
        <dbReference type="ARBA" id="ARBA00023180"/>
    </source>
</evidence>
<dbReference type="Gene3D" id="4.10.400.10">
    <property type="entry name" value="Low-density Lipoprotein Receptor"/>
    <property type="match status" value="2"/>
</dbReference>
<dbReference type="PANTHER" id="PTHR22722">
    <property type="entry name" value="LOW-DENSITY LIPOPROTEIN RECEPTOR-RELATED PROTEIN 2-RELATED"/>
    <property type="match status" value="1"/>
</dbReference>
<dbReference type="PRINTS" id="PR00261">
    <property type="entry name" value="LDLRECEPTOR"/>
</dbReference>
<comment type="subcellular location">
    <subcellularLocation>
        <location evidence="2">Endomembrane system</location>
    </subcellularLocation>
    <subcellularLocation>
        <location evidence="1">Membrane</location>
        <topology evidence="1">Single-pass membrane protein</topology>
    </subcellularLocation>
</comment>
<evidence type="ECO:0000256" key="1">
    <source>
        <dbReference type="ARBA" id="ARBA00004167"/>
    </source>
</evidence>
<dbReference type="SUPFAM" id="SSF57424">
    <property type="entry name" value="LDL receptor-like module"/>
    <property type="match status" value="2"/>
</dbReference>
<accession>A0A2C9JNT3</accession>
<dbReference type="VEuPathDB" id="VectorBase:BGLAX_032509"/>
<keyword evidence="8" id="KW-0675">Receptor</keyword>
<reference evidence="12" key="1">
    <citation type="submission" date="2020-05" db="UniProtKB">
        <authorList>
            <consortium name="EnsemblMetazoa"/>
        </authorList>
    </citation>
    <scope>IDENTIFICATION</scope>
    <source>
        <strain evidence="12">BB02</strain>
    </source>
</reference>
<dbReference type="KEGG" id="bgt:106061588"/>
<organism evidence="12 13">
    <name type="scientific">Biomphalaria glabrata</name>
    <name type="common">Bloodfluke planorb</name>
    <name type="synonym">Freshwater snail</name>
    <dbReference type="NCBI Taxonomy" id="6526"/>
    <lineage>
        <taxon>Eukaryota</taxon>
        <taxon>Metazoa</taxon>
        <taxon>Spiralia</taxon>
        <taxon>Lophotrochozoa</taxon>
        <taxon>Mollusca</taxon>
        <taxon>Gastropoda</taxon>
        <taxon>Heterobranchia</taxon>
        <taxon>Euthyneura</taxon>
        <taxon>Panpulmonata</taxon>
        <taxon>Hygrophila</taxon>
        <taxon>Lymnaeoidea</taxon>
        <taxon>Planorbidae</taxon>
        <taxon>Biomphalaria</taxon>
    </lineage>
</organism>
<sequence length="106" mass="11416">MSLKLSALVLFVVAIVVVNSLSLKKRAAATCAPGQFTCRNGVCLKNAYVCDTEDDCGDNSDEVGCPTDCSGNHQFKCANNRCIPHEFWCDGDDDCGDKSDEAHCPH</sequence>
<evidence type="ECO:0000313" key="12">
    <source>
        <dbReference type="EnsemblMetazoa" id="BGLB005458-PB"/>
    </source>
</evidence>
<dbReference type="STRING" id="6526.A0A2C9JNT3"/>
<feature type="disulfide bond" evidence="10">
    <location>
        <begin position="38"/>
        <end position="56"/>
    </location>
</feature>
<evidence type="ECO:0000313" key="13">
    <source>
        <dbReference type="Proteomes" id="UP000076420"/>
    </source>
</evidence>
<comment type="caution">
    <text evidence="10">Lacks conserved residue(s) required for the propagation of feature annotation.</text>
</comment>
<dbReference type="PANTHER" id="PTHR22722:SF5">
    <property type="entry name" value="LOW-DENSITY LIPOPROTEIN RECEPTOR-RELATED PROTEIN 1B"/>
    <property type="match status" value="1"/>
</dbReference>
<dbReference type="InterPro" id="IPR002172">
    <property type="entry name" value="LDrepeatLR_classA_rpt"/>
</dbReference>
<evidence type="ECO:0000256" key="2">
    <source>
        <dbReference type="ARBA" id="ARBA00004308"/>
    </source>
</evidence>
<dbReference type="AlphaFoldDB" id="A0A2C9JNT3"/>
<dbReference type="SMART" id="SM00192">
    <property type="entry name" value="LDLa"/>
    <property type="match status" value="2"/>
</dbReference>
<feature type="chain" id="PRO_5012677356" evidence="11">
    <location>
        <begin position="21"/>
        <end position="106"/>
    </location>
</feature>
<feature type="disulfide bond" evidence="10">
    <location>
        <begin position="31"/>
        <end position="43"/>
    </location>
</feature>
<dbReference type="VEuPathDB" id="VectorBase:BGLB005458"/>
<evidence type="ECO:0000256" key="8">
    <source>
        <dbReference type="ARBA" id="ARBA00023170"/>
    </source>
</evidence>
<name>A0A2C9JNT3_BIOGL</name>
<proteinExistence type="predicted"/>
<keyword evidence="6" id="KW-0472">Membrane</keyword>
<evidence type="ECO:0000256" key="3">
    <source>
        <dbReference type="ARBA" id="ARBA00022692"/>
    </source>
</evidence>
<dbReference type="Proteomes" id="UP000076420">
    <property type="component" value="Unassembled WGS sequence"/>
</dbReference>
<dbReference type="Pfam" id="PF00057">
    <property type="entry name" value="Ldl_recept_a"/>
    <property type="match status" value="2"/>
</dbReference>
<dbReference type="GO" id="GO:0005886">
    <property type="term" value="C:plasma membrane"/>
    <property type="evidence" value="ECO:0007669"/>
    <property type="project" value="TreeGrafter"/>
</dbReference>
<evidence type="ECO:0000256" key="10">
    <source>
        <dbReference type="PROSITE-ProRule" id="PRU00124"/>
    </source>
</evidence>
<keyword evidence="5" id="KW-1133">Transmembrane helix</keyword>
<dbReference type="GO" id="GO:0005041">
    <property type="term" value="F:low-density lipoprotein particle receptor activity"/>
    <property type="evidence" value="ECO:0007669"/>
    <property type="project" value="TreeGrafter"/>
</dbReference>
<dbReference type="CDD" id="cd00112">
    <property type="entry name" value="LDLa"/>
    <property type="match status" value="1"/>
</dbReference>
<dbReference type="GO" id="GO:0012505">
    <property type="term" value="C:endomembrane system"/>
    <property type="evidence" value="ECO:0007669"/>
    <property type="project" value="UniProtKB-SubCell"/>
</dbReference>
<dbReference type="PROSITE" id="PS01209">
    <property type="entry name" value="LDLRA_1"/>
    <property type="match status" value="1"/>
</dbReference>
<dbReference type="FunFam" id="4.10.400.10:FF:000062">
    <property type="entry name" value="Terribly reduced optic lobes, isoform AI"/>
    <property type="match status" value="1"/>
</dbReference>
<dbReference type="OrthoDB" id="6095194at2759"/>
<feature type="disulfide bond" evidence="10">
    <location>
        <begin position="89"/>
        <end position="104"/>
    </location>
</feature>
<keyword evidence="7 10" id="KW-1015">Disulfide bond</keyword>
<feature type="signal peptide" evidence="11">
    <location>
        <begin position="1"/>
        <end position="20"/>
    </location>
</feature>
<dbReference type="FunFam" id="4.10.400.10:FF:000045">
    <property type="entry name" value="Low-density lipoprotein receptor-related protein 2"/>
    <property type="match status" value="1"/>
</dbReference>
<keyword evidence="4" id="KW-0677">Repeat</keyword>
<keyword evidence="11" id="KW-0732">Signal</keyword>
<gene>
    <name evidence="12" type="primary">106061588</name>
</gene>
<keyword evidence="9" id="KW-0325">Glycoprotein</keyword>
<evidence type="ECO:0000256" key="7">
    <source>
        <dbReference type="ARBA" id="ARBA00023157"/>
    </source>
</evidence>
<evidence type="ECO:0000256" key="5">
    <source>
        <dbReference type="ARBA" id="ARBA00022989"/>
    </source>
</evidence>
<feature type="disulfide bond" evidence="10">
    <location>
        <begin position="77"/>
        <end position="95"/>
    </location>
</feature>
<dbReference type="InterPro" id="IPR036055">
    <property type="entry name" value="LDL_receptor-like_sf"/>
</dbReference>
<dbReference type="GO" id="GO:0043235">
    <property type="term" value="C:receptor complex"/>
    <property type="evidence" value="ECO:0007669"/>
    <property type="project" value="TreeGrafter"/>
</dbReference>
<evidence type="ECO:0000256" key="11">
    <source>
        <dbReference type="SAM" id="SignalP"/>
    </source>
</evidence>
<dbReference type="InterPro" id="IPR051221">
    <property type="entry name" value="LDLR-related"/>
</dbReference>
<dbReference type="InterPro" id="IPR023415">
    <property type="entry name" value="LDLR_class-A_CS"/>
</dbReference>
<feature type="disulfide bond" evidence="10">
    <location>
        <begin position="50"/>
        <end position="65"/>
    </location>
</feature>
<protein>
    <submittedName>
        <fullName evidence="12">Uncharacterized protein</fullName>
    </submittedName>
</protein>